<feature type="chain" id="PRO_5045493139" description="Glutathione hydrolase proenzyme" evidence="7">
    <location>
        <begin position="28"/>
        <end position="560"/>
    </location>
</feature>
<keyword evidence="5" id="KW-0378">Hydrolase</keyword>
<gene>
    <name evidence="8" type="primary">ggt</name>
    <name evidence="8" type="ORF">ABSH63_02120</name>
</gene>
<dbReference type="EC" id="3.4.19.13" evidence="5"/>
<reference evidence="8 9" key="1">
    <citation type="submission" date="2024-06" db="EMBL/GenBank/DDBJ databases">
        <authorList>
            <person name="Li Z."/>
            <person name="Jiang Y."/>
        </authorList>
    </citation>
    <scope>NUCLEOTIDE SEQUENCE [LARGE SCALE GENOMIC DNA]</scope>
    <source>
        <strain evidence="8 9">HSW-8</strain>
    </source>
</reference>
<feature type="compositionally biased region" description="Low complexity" evidence="6">
    <location>
        <begin position="351"/>
        <end position="364"/>
    </location>
</feature>
<dbReference type="InterPro" id="IPR029055">
    <property type="entry name" value="Ntn_hydrolases_N"/>
</dbReference>
<dbReference type="Pfam" id="PF01019">
    <property type="entry name" value="G_glu_transpept"/>
    <property type="match status" value="1"/>
</dbReference>
<evidence type="ECO:0000256" key="7">
    <source>
        <dbReference type="SAM" id="SignalP"/>
    </source>
</evidence>
<feature type="region of interest" description="Disordered" evidence="6">
    <location>
        <begin position="351"/>
        <end position="370"/>
    </location>
</feature>
<keyword evidence="5" id="KW-0865">Zymogen</keyword>
<dbReference type="InterPro" id="IPR051792">
    <property type="entry name" value="GGT_bact"/>
</dbReference>
<dbReference type="InterPro" id="IPR043137">
    <property type="entry name" value="GGT_ssub_C"/>
</dbReference>
<evidence type="ECO:0000256" key="5">
    <source>
        <dbReference type="RuleBase" id="RU368036"/>
    </source>
</evidence>
<evidence type="ECO:0000313" key="8">
    <source>
        <dbReference type="EMBL" id="MES0872812.1"/>
    </source>
</evidence>
<keyword evidence="7" id="KW-0732">Signal</keyword>
<comment type="subunit">
    <text evidence="5">This enzyme consists of two polypeptide chains, which are synthesized in precursor form from a single polypeptide.</text>
</comment>
<comment type="PTM">
    <text evidence="5">Cleaved by autocatalysis into a large and a small subunit.</text>
</comment>
<name>A0ABV2A6C6_9GAMM</name>
<accession>A0ABV2A6C6</accession>
<dbReference type="GO" id="GO:0103068">
    <property type="term" value="F:leukotriene C4 gamma-glutamyl transferase activity"/>
    <property type="evidence" value="ECO:0007669"/>
    <property type="project" value="UniProtKB-EC"/>
</dbReference>
<comment type="pathway">
    <text evidence="5">Sulfur metabolism; glutathione metabolism.</text>
</comment>
<dbReference type="EC" id="2.3.2.2" evidence="5"/>
<comment type="catalytic activity">
    <reaction evidence="2 5">
        <text>glutathione + H2O = L-cysteinylglycine + L-glutamate</text>
        <dbReference type="Rhea" id="RHEA:28807"/>
        <dbReference type="ChEBI" id="CHEBI:15377"/>
        <dbReference type="ChEBI" id="CHEBI:29985"/>
        <dbReference type="ChEBI" id="CHEBI:57925"/>
        <dbReference type="ChEBI" id="CHEBI:61694"/>
        <dbReference type="EC" id="3.4.19.13"/>
    </reaction>
</comment>
<organism evidence="8 9">
    <name type="scientific">Sinimarinibacterium thermocellulolyticum</name>
    <dbReference type="NCBI Taxonomy" id="3170016"/>
    <lineage>
        <taxon>Bacteria</taxon>
        <taxon>Pseudomonadati</taxon>
        <taxon>Pseudomonadota</taxon>
        <taxon>Gammaproteobacteria</taxon>
        <taxon>Nevskiales</taxon>
        <taxon>Nevskiaceae</taxon>
        <taxon>Sinimarinibacterium</taxon>
    </lineage>
</organism>
<feature type="signal peptide" evidence="7">
    <location>
        <begin position="1"/>
        <end position="27"/>
    </location>
</feature>
<evidence type="ECO:0000313" key="9">
    <source>
        <dbReference type="Proteomes" id="UP001465331"/>
    </source>
</evidence>
<dbReference type="EMBL" id="JBEPIJ010000002">
    <property type="protein sequence ID" value="MES0872812.1"/>
    <property type="molecule type" value="Genomic_DNA"/>
</dbReference>
<evidence type="ECO:0000256" key="1">
    <source>
        <dbReference type="ARBA" id="ARBA00001049"/>
    </source>
</evidence>
<sequence>MNSNTNFPLRVSAFICGLLLLSSAQSAAPPGHACATAHPLATQTCMQVLDDGGNAFDAAVAASAALAVVEPTGSGIGGGGFWLLHRARDGFEVFVDGRETAPAAAHADMYLGANGQADPLRSRDGALAAAIPGEPAALVHIAREYGSKPLAELLAPAIAYARDGFAIDRKLAEAIERHLPRLSGAAPAVFAPQGRPLGEGERLRQVDLAWTLERLARDGHAGFYDGEVAQRLLRAAQQAGGIWTATDLRRYAVVEREPLIAYFRDCRIVTSPPPSAGGVAMAQVFHQLEVLGWQDDGSLRSQHLFVETLRRAYRDRAFWLGDPDFVSMPLAQLTGRSHAVRLAASIDARRATPSSSLPPALPTSEGSDTTHVSVLDADGNRVAATLSINLPFGSGYMAPGTGVLFNDEMDDFAVQVGAPNAYGLVGTAANAIAPHKRPLSSMTPSFVEGPRGLLLIGTPGGSRIITMVIQGILAWIGGADAQTLVARPRLHHQYLPDIVQLEAGYADAQRQAELRALGHGLTVLEPWGNLQVVSWDVRAGTLEAASDPRGVGAAQVRLHD</sequence>
<dbReference type="InterPro" id="IPR000101">
    <property type="entry name" value="GGT_peptidase"/>
</dbReference>
<evidence type="ECO:0000256" key="2">
    <source>
        <dbReference type="ARBA" id="ARBA00001089"/>
    </source>
</evidence>
<evidence type="ECO:0000256" key="4">
    <source>
        <dbReference type="ARBA" id="ARBA00047417"/>
    </source>
</evidence>
<dbReference type="NCBIfam" id="TIGR00066">
    <property type="entry name" value="g_glut_trans"/>
    <property type="match status" value="1"/>
</dbReference>
<comment type="caution">
    <text evidence="8">The sequence shown here is derived from an EMBL/GenBank/DDBJ whole genome shotgun (WGS) entry which is preliminary data.</text>
</comment>
<evidence type="ECO:0000256" key="6">
    <source>
        <dbReference type="SAM" id="MobiDB-lite"/>
    </source>
</evidence>
<keyword evidence="5 8" id="KW-0808">Transferase</keyword>
<comment type="catalytic activity">
    <reaction evidence="1 5">
        <text>an S-substituted glutathione + H2O = an S-substituted L-cysteinylglycine + L-glutamate</text>
        <dbReference type="Rhea" id="RHEA:59468"/>
        <dbReference type="ChEBI" id="CHEBI:15377"/>
        <dbReference type="ChEBI" id="CHEBI:29985"/>
        <dbReference type="ChEBI" id="CHEBI:90779"/>
        <dbReference type="ChEBI" id="CHEBI:143103"/>
        <dbReference type="EC" id="3.4.19.13"/>
    </reaction>
</comment>
<protein>
    <recommendedName>
        <fullName evidence="5">Glutathione hydrolase proenzyme</fullName>
        <ecNumber evidence="5">2.3.2.2</ecNumber>
        <ecNumber evidence="5">3.4.19.13</ecNumber>
    </recommendedName>
    <component>
        <recommendedName>
            <fullName evidence="5">Glutathione hydrolase large chain</fullName>
        </recommendedName>
    </component>
    <component>
        <recommendedName>
            <fullName evidence="5">Glutathione hydrolase small chain</fullName>
        </recommendedName>
    </component>
</protein>
<dbReference type="PRINTS" id="PR01210">
    <property type="entry name" value="GGTRANSPTASE"/>
</dbReference>
<dbReference type="SUPFAM" id="SSF56235">
    <property type="entry name" value="N-terminal nucleophile aminohydrolases (Ntn hydrolases)"/>
    <property type="match status" value="1"/>
</dbReference>
<dbReference type="PANTHER" id="PTHR43199:SF6">
    <property type="entry name" value="GLUTATHIONE HYDROLASE PROENZYME"/>
    <property type="match status" value="1"/>
</dbReference>
<comment type="similarity">
    <text evidence="5">Belongs to the gamma-glutamyltransferase family.</text>
</comment>
<comment type="catalytic activity">
    <reaction evidence="4 5">
        <text>an N-terminal (5-L-glutamyl)-[peptide] + an alpha-amino acid = 5-L-glutamyl amino acid + an N-terminal L-alpha-aminoacyl-[peptide]</text>
        <dbReference type="Rhea" id="RHEA:23904"/>
        <dbReference type="Rhea" id="RHEA-COMP:9780"/>
        <dbReference type="Rhea" id="RHEA-COMP:9795"/>
        <dbReference type="ChEBI" id="CHEBI:77644"/>
        <dbReference type="ChEBI" id="CHEBI:78597"/>
        <dbReference type="ChEBI" id="CHEBI:78599"/>
        <dbReference type="ChEBI" id="CHEBI:78608"/>
        <dbReference type="EC" id="2.3.2.2"/>
    </reaction>
</comment>
<keyword evidence="3 5" id="KW-0012">Acyltransferase</keyword>
<keyword evidence="5" id="KW-0317">Glutathione biosynthesis</keyword>
<dbReference type="RefSeq" id="WP_352887000.1">
    <property type="nucleotide sequence ID" value="NZ_JBEPIJ010000002.1"/>
</dbReference>
<dbReference type="Proteomes" id="UP001465331">
    <property type="component" value="Unassembled WGS sequence"/>
</dbReference>
<keyword evidence="9" id="KW-1185">Reference proteome</keyword>
<evidence type="ECO:0000256" key="3">
    <source>
        <dbReference type="ARBA" id="ARBA00023315"/>
    </source>
</evidence>
<dbReference type="InterPro" id="IPR043138">
    <property type="entry name" value="GGT_lsub"/>
</dbReference>
<proteinExistence type="inferred from homology"/>
<dbReference type="Gene3D" id="3.60.20.40">
    <property type="match status" value="1"/>
</dbReference>
<dbReference type="Gene3D" id="1.10.246.130">
    <property type="match status" value="1"/>
</dbReference>
<dbReference type="PANTHER" id="PTHR43199">
    <property type="entry name" value="GLUTATHIONE HYDROLASE"/>
    <property type="match status" value="1"/>
</dbReference>